<dbReference type="InterPro" id="IPR017946">
    <property type="entry name" value="PLC-like_Pdiesterase_TIM-brl"/>
</dbReference>
<protein>
    <submittedName>
        <fullName evidence="2">Glycerophosphodiester phosphodiesterase</fullName>
    </submittedName>
</protein>
<evidence type="ECO:0000259" key="1">
    <source>
        <dbReference type="PROSITE" id="PS51704"/>
    </source>
</evidence>
<name>A0ABS7YXG6_9FIRM</name>
<organism evidence="2 3">
    <name type="scientific">Anaerococcus degeneri</name>
    <dbReference type="NCBI Taxonomy" id="361500"/>
    <lineage>
        <taxon>Bacteria</taxon>
        <taxon>Bacillati</taxon>
        <taxon>Bacillota</taxon>
        <taxon>Tissierellia</taxon>
        <taxon>Tissierellales</taxon>
        <taxon>Peptoniphilaceae</taxon>
        <taxon>Anaerococcus</taxon>
    </lineage>
</organism>
<evidence type="ECO:0000313" key="3">
    <source>
        <dbReference type="Proteomes" id="UP001198374"/>
    </source>
</evidence>
<comment type="caution">
    <text evidence="2">The sequence shown here is derived from an EMBL/GenBank/DDBJ whole genome shotgun (WGS) entry which is preliminary data.</text>
</comment>
<reference evidence="3" key="1">
    <citation type="submission" date="2023-07" db="EMBL/GenBank/DDBJ databases">
        <title>FDA dAtabase for Regulatory Grade micrObial Sequences (FDA-ARGOS): Supporting development and validation of Infectious Disease Dx tests.</title>
        <authorList>
            <person name="Sproer C."/>
            <person name="Gronow S."/>
            <person name="Severitt S."/>
            <person name="Schroder I."/>
            <person name="Tallon L."/>
            <person name="Sadzewicz L."/>
            <person name="Zhao X."/>
            <person name="Boylan J."/>
            <person name="Ott S."/>
            <person name="Bowen H."/>
            <person name="Vavikolanu K."/>
            <person name="Hazen T."/>
            <person name="Aluvathingal J."/>
            <person name="Nadendla S."/>
            <person name="Lowell S."/>
            <person name="Myers T."/>
            <person name="Yan Y."/>
        </authorList>
    </citation>
    <scope>NUCLEOTIDE SEQUENCE [LARGE SCALE GENOMIC DNA]</scope>
    <source>
        <strain evidence="3">FDAARGOS_1538</strain>
    </source>
</reference>
<dbReference type="EMBL" id="JAIWIY010000001">
    <property type="protein sequence ID" value="MCA2096348.1"/>
    <property type="molecule type" value="Genomic_DNA"/>
</dbReference>
<dbReference type="Proteomes" id="UP001198374">
    <property type="component" value="Unassembled WGS sequence"/>
</dbReference>
<dbReference type="PROSITE" id="PS51704">
    <property type="entry name" value="GP_PDE"/>
    <property type="match status" value="1"/>
</dbReference>
<dbReference type="Gene3D" id="3.20.20.190">
    <property type="entry name" value="Phosphatidylinositol (PI) phosphodiesterase"/>
    <property type="match status" value="1"/>
</dbReference>
<sequence length="237" mass="27815">MLNFAHRGFKGLYPENTMLAFRKAVEIGADGIEFDLHLTKDGQLVIIHDEFLDRTTDFRGLVKDYRLRELKKADASALFDQYDEKIPSLEEYLSYIRDKDIITNIEIKNSIIDYPNIEEKMYEMVKAYDLLDKIIVSSFNHESLLKVKAIDKNVKCGILESSRMVKPWDYVKSLGCEYYHPMNFVVDEYIIQKFKENNIGLNIWFGQSEFDYSRYIIDGVTSLITDYPDRVLDLIEK</sequence>
<proteinExistence type="predicted"/>
<dbReference type="RefSeq" id="WP_209774930.1">
    <property type="nucleotide sequence ID" value="NZ_JAGGLO010000011.1"/>
</dbReference>
<dbReference type="CDD" id="cd08563">
    <property type="entry name" value="GDPD_TtGDE_like"/>
    <property type="match status" value="1"/>
</dbReference>
<dbReference type="PANTHER" id="PTHR46211">
    <property type="entry name" value="GLYCEROPHOSPHORYL DIESTER PHOSPHODIESTERASE"/>
    <property type="match status" value="1"/>
</dbReference>
<gene>
    <name evidence="2" type="ORF">LDJ82_05385</name>
</gene>
<dbReference type="InterPro" id="IPR030395">
    <property type="entry name" value="GP_PDE_dom"/>
</dbReference>
<feature type="domain" description="GP-PDE" evidence="1">
    <location>
        <begin position="1"/>
        <end position="235"/>
    </location>
</feature>
<keyword evidence="3" id="KW-1185">Reference proteome</keyword>
<dbReference type="PANTHER" id="PTHR46211:SF1">
    <property type="entry name" value="GLYCEROPHOSPHODIESTER PHOSPHODIESTERASE, CYTOPLASMIC"/>
    <property type="match status" value="1"/>
</dbReference>
<dbReference type="Pfam" id="PF03009">
    <property type="entry name" value="GDPD"/>
    <property type="match status" value="1"/>
</dbReference>
<dbReference type="SUPFAM" id="SSF51695">
    <property type="entry name" value="PLC-like phosphodiesterases"/>
    <property type="match status" value="1"/>
</dbReference>
<accession>A0ABS7YXG6</accession>
<evidence type="ECO:0000313" key="2">
    <source>
        <dbReference type="EMBL" id="MCA2096348.1"/>
    </source>
</evidence>